<keyword evidence="10" id="KW-0418">Kinase</keyword>
<evidence type="ECO:0000256" key="13">
    <source>
        <dbReference type="ARBA" id="ARBA00047880"/>
    </source>
</evidence>
<comment type="caution">
    <text evidence="16">The sequence shown here is derived from an EMBL/GenBank/DDBJ whole genome shotgun (WGS) entry which is preliminary data.</text>
</comment>
<dbReference type="GO" id="GO:0005524">
    <property type="term" value="F:ATP binding"/>
    <property type="evidence" value="ECO:0007669"/>
    <property type="project" value="UniProtKB-KW"/>
</dbReference>
<reference evidence="16 17" key="1">
    <citation type="submission" date="2021-02" db="EMBL/GenBank/DDBJ databases">
        <title>Genome assembly of Pseudopithomyces chartarum.</title>
        <authorList>
            <person name="Jauregui R."/>
            <person name="Singh J."/>
            <person name="Voisey C."/>
        </authorList>
    </citation>
    <scope>NUCLEOTIDE SEQUENCE [LARGE SCALE GENOMIC DNA]</scope>
    <source>
        <strain evidence="16 17">AGR01</strain>
    </source>
</reference>
<dbReference type="GO" id="GO:0009398">
    <property type="term" value="P:FMN biosynthetic process"/>
    <property type="evidence" value="ECO:0007669"/>
    <property type="project" value="TreeGrafter"/>
</dbReference>
<dbReference type="InterPro" id="IPR015865">
    <property type="entry name" value="Riboflavin_kinase_bac/euk"/>
</dbReference>
<dbReference type="SMART" id="SM00904">
    <property type="entry name" value="Flavokinase"/>
    <property type="match status" value="1"/>
</dbReference>
<name>A0AAN6RK81_9PLEO</name>
<organism evidence="16 17">
    <name type="scientific">Pseudopithomyces chartarum</name>
    <dbReference type="NCBI Taxonomy" id="1892770"/>
    <lineage>
        <taxon>Eukaryota</taxon>
        <taxon>Fungi</taxon>
        <taxon>Dikarya</taxon>
        <taxon>Ascomycota</taxon>
        <taxon>Pezizomycotina</taxon>
        <taxon>Dothideomycetes</taxon>
        <taxon>Pleosporomycetidae</taxon>
        <taxon>Pleosporales</taxon>
        <taxon>Massarineae</taxon>
        <taxon>Didymosphaeriaceae</taxon>
        <taxon>Pseudopithomyces</taxon>
    </lineage>
</organism>
<evidence type="ECO:0000259" key="15">
    <source>
        <dbReference type="SMART" id="SM00904"/>
    </source>
</evidence>
<proteinExistence type="inferred from homology"/>
<sequence length="268" mass="29143">MSRPNIPRDPIAGPDTVQPPFPLKLRGPVVKGFGRGSKELGIPTANIPLTGLSIGGNDDLESGIYYGYASLDHSSIPSLTTDVSVPSATDDTAVPERSSNHAVADLEEPATAPPSRPITPGREKAVKVYPTVLSIGYNPYYKNTQRSIEIHILHSFAQDFYGATLSLIILGHIRPEYDYVSKEALVEDIREDIRVSQRSLARPAYEQWQHDEWLYGQGGKKVGGEVIPSSGEQARDEDAEGAREELERRQAAKSAGQSGILAKSEIIP</sequence>
<dbReference type="GO" id="GO:0009231">
    <property type="term" value="P:riboflavin biosynthetic process"/>
    <property type="evidence" value="ECO:0007669"/>
    <property type="project" value="InterPro"/>
</dbReference>
<feature type="region of interest" description="Disordered" evidence="14">
    <location>
        <begin position="225"/>
        <end position="268"/>
    </location>
</feature>
<evidence type="ECO:0000256" key="5">
    <source>
        <dbReference type="ARBA" id="ARBA00017394"/>
    </source>
</evidence>
<feature type="region of interest" description="Disordered" evidence="14">
    <location>
        <begin position="82"/>
        <end position="121"/>
    </location>
</feature>
<feature type="domain" description="Riboflavin kinase" evidence="15">
    <location>
        <begin position="18"/>
        <end position="201"/>
    </location>
</feature>
<evidence type="ECO:0000256" key="2">
    <source>
        <dbReference type="ARBA" id="ARBA00005201"/>
    </source>
</evidence>
<dbReference type="EMBL" id="WVTA01000003">
    <property type="protein sequence ID" value="KAK3214732.1"/>
    <property type="molecule type" value="Genomic_DNA"/>
</dbReference>
<dbReference type="GO" id="GO:0008531">
    <property type="term" value="F:riboflavin kinase activity"/>
    <property type="evidence" value="ECO:0007669"/>
    <property type="project" value="UniProtKB-EC"/>
</dbReference>
<dbReference type="InterPro" id="IPR023465">
    <property type="entry name" value="Riboflavin_kinase_dom_sf"/>
</dbReference>
<dbReference type="InterPro" id="IPR023468">
    <property type="entry name" value="Riboflavin_kinase"/>
</dbReference>
<evidence type="ECO:0000256" key="9">
    <source>
        <dbReference type="ARBA" id="ARBA00022741"/>
    </source>
</evidence>
<protein>
    <recommendedName>
        <fullName evidence="5">Riboflavin kinase</fullName>
        <ecNumber evidence="4">2.7.1.26</ecNumber>
    </recommendedName>
    <alternativeName>
        <fullName evidence="12">Flavin mononucleotide kinase 1</fullName>
    </alternativeName>
</protein>
<comment type="pathway">
    <text evidence="2">Cofactor biosynthesis; FMN biosynthesis; FMN from riboflavin (ATP route): step 1/1.</text>
</comment>
<dbReference type="Gene3D" id="2.40.30.30">
    <property type="entry name" value="Riboflavin kinase-like"/>
    <property type="match status" value="1"/>
</dbReference>
<evidence type="ECO:0000256" key="1">
    <source>
        <dbReference type="ARBA" id="ARBA00003572"/>
    </source>
</evidence>
<dbReference type="EC" id="2.7.1.26" evidence="4"/>
<evidence type="ECO:0000256" key="11">
    <source>
        <dbReference type="ARBA" id="ARBA00022840"/>
    </source>
</evidence>
<evidence type="ECO:0000256" key="6">
    <source>
        <dbReference type="ARBA" id="ARBA00022630"/>
    </source>
</evidence>
<keyword evidence="9" id="KW-0547">Nucleotide-binding</keyword>
<dbReference type="PANTHER" id="PTHR22749">
    <property type="entry name" value="RIBOFLAVIN KINASE/FMN ADENYLYLTRANSFERASE"/>
    <property type="match status" value="1"/>
</dbReference>
<comment type="similarity">
    <text evidence="3">Belongs to the flavokinase family.</text>
</comment>
<dbReference type="Proteomes" id="UP001280581">
    <property type="component" value="Unassembled WGS sequence"/>
</dbReference>
<keyword evidence="11" id="KW-0067">ATP-binding</keyword>
<comment type="function">
    <text evidence="1">Catalyzes the phosphorylation of riboflavin (vitamin B2) to form flavin mononucleotide (FMN) coenzyme.</text>
</comment>
<dbReference type="Pfam" id="PF01687">
    <property type="entry name" value="Flavokinase"/>
    <property type="match status" value="1"/>
</dbReference>
<keyword evidence="8" id="KW-0808">Transferase</keyword>
<evidence type="ECO:0000256" key="7">
    <source>
        <dbReference type="ARBA" id="ARBA00022643"/>
    </source>
</evidence>
<evidence type="ECO:0000256" key="10">
    <source>
        <dbReference type="ARBA" id="ARBA00022777"/>
    </source>
</evidence>
<accession>A0AAN6RK81</accession>
<dbReference type="SUPFAM" id="SSF82114">
    <property type="entry name" value="Riboflavin kinase-like"/>
    <property type="match status" value="1"/>
</dbReference>
<comment type="catalytic activity">
    <reaction evidence="13">
        <text>riboflavin + ATP = FMN + ADP + H(+)</text>
        <dbReference type="Rhea" id="RHEA:14357"/>
        <dbReference type="ChEBI" id="CHEBI:15378"/>
        <dbReference type="ChEBI" id="CHEBI:30616"/>
        <dbReference type="ChEBI" id="CHEBI:57986"/>
        <dbReference type="ChEBI" id="CHEBI:58210"/>
        <dbReference type="ChEBI" id="CHEBI:456216"/>
        <dbReference type="EC" id="2.7.1.26"/>
    </reaction>
</comment>
<evidence type="ECO:0000256" key="3">
    <source>
        <dbReference type="ARBA" id="ARBA00010108"/>
    </source>
</evidence>
<evidence type="ECO:0000313" key="17">
    <source>
        <dbReference type="Proteomes" id="UP001280581"/>
    </source>
</evidence>
<keyword evidence="17" id="KW-1185">Reference proteome</keyword>
<feature type="region of interest" description="Disordered" evidence="14">
    <location>
        <begin position="1"/>
        <end position="22"/>
    </location>
</feature>
<dbReference type="PANTHER" id="PTHR22749:SF6">
    <property type="entry name" value="RIBOFLAVIN KINASE"/>
    <property type="match status" value="1"/>
</dbReference>
<evidence type="ECO:0000256" key="12">
    <source>
        <dbReference type="ARBA" id="ARBA00029960"/>
    </source>
</evidence>
<evidence type="ECO:0000313" key="16">
    <source>
        <dbReference type="EMBL" id="KAK3214732.1"/>
    </source>
</evidence>
<evidence type="ECO:0000256" key="4">
    <source>
        <dbReference type="ARBA" id="ARBA00012105"/>
    </source>
</evidence>
<evidence type="ECO:0000256" key="14">
    <source>
        <dbReference type="SAM" id="MobiDB-lite"/>
    </source>
</evidence>
<evidence type="ECO:0000256" key="8">
    <source>
        <dbReference type="ARBA" id="ARBA00022679"/>
    </source>
</evidence>
<dbReference type="GO" id="GO:0005739">
    <property type="term" value="C:mitochondrion"/>
    <property type="evidence" value="ECO:0007669"/>
    <property type="project" value="TreeGrafter"/>
</dbReference>
<keyword evidence="7" id="KW-0288">FMN</keyword>
<keyword evidence="6" id="KW-0285">Flavoprotein</keyword>
<gene>
    <name evidence="16" type="ORF">GRF29_19g1109314</name>
</gene>
<feature type="compositionally biased region" description="Basic and acidic residues" evidence="14">
    <location>
        <begin position="233"/>
        <end position="250"/>
    </location>
</feature>
<dbReference type="AlphaFoldDB" id="A0AAN6RK81"/>